<keyword evidence="12" id="KW-1185">Reference proteome</keyword>
<dbReference type="PANTHER" id="PTHR10190">
    <property type="entry name" value="EYES ABSENT"/>
    <property type="match status" value="1"/>
</dbReference>
<feature type="binding site" evidence="8">
    <location>
        <position position="426"/>
    </location>
    <ligand>
        <name>Mg(2+)</name>
        <dbReference type="ChEBI" id="CHEBI:18420"/>
    </ligand>
</feature>
<evidence type="ECO:0000256" key="7">
    <source>
        <dbReference type="PIRSR" id="PIRSR628472-1"/>
    </source>
</evidence>
<dbReference type="InterPro" id="IPR038102">
    <property type="entry name" value="EYA_dom_sf"/>
</dbReference>
<dbReference type="GO" id="GO:0030154">
    <property type="term" value="P:cell differentiation"/>
    <property type="evidence" value="ECO:0007669"/>
    <property type="project" value="TreeGrafter"/>
</dbReference>
<comment type="catalytic activity">
    <reaction evidence="6 9">
        <text>O-phospho-L-tyrosyl-[protein] + H2O = L-tyrosyl-[protein] + phosphate</text>
        <dbReference type="Rhea" id="RHEA:10684"/>
        <dbReference type="Rhea" id="RHEA-COMP:10136"/>
        <dbReference type="Rhea" id="RHEA-COMP:20101"/>
        <dbReference type="ChEBI" id="CHEBI:15377"/>
        <dbReference type="ChEBI" id="CHEBI:43474"/>
        <dbReference type="ChEBI" id="CHEBI:46858"/>
        <dbReference type="ChEBI" id="CHEBI:61978"/>
        <dbReference type="EC" id="3.1.3.48"/>
    </reaction>
</comment>
<comment type="cofactor">
    <cofactor evidence="8 9">
        <name>Mg(2+)</name>
        <dbReference type="ChEBI" id="CHEBI:18420"/>
    </cofactor>
    <text evidence="8 9">Binds 1 Mg(2+) ion per subunit.</text>
</comment>
<evidence type="ECO:0000256" key="6">
    <source>
        <dbReference type="ARBA" id="ARBA00051722"/>
    </source>
</evidence>
<keyword evidence="9" id="KW-0804">Transcription</keyword>
<dbReference type="AlphaFoldDB" id="A0A7R9PY10"/>
<dbReference type="Proteomes" id="UP000759131">
    <property type="component" value="Unassembled WGS sequence"/>
</dbReference>
<dbReference type="NCBIfam" id="TIGR01658">
    <property type="entry name" value="EYA-cons_domain"/>
    <property type="match status" value="1"/>
</dbReference>
<dbReference type="SFLD" id="SFLDS00003">
    <property type="entry name" value="Haloacid_Dehalogenase"/>
    <property type="match status" value="1"/>
</dbReference>
<dbReference type="EC" id="3.1.3.48" evidence="9"/>
<dbReference type="EMBL" id="CAJPIZ010002852">
    <property type="protein sequence ID" value="CAG2105586.1"/>
    <property type="molecule type" value="Genomic_DNA"/>
</dbReference>
<dbReference type="SFLD" id="SFLDG01129">
    <property type="entry name" value="C1.5:_HAD__Beta-PGM__Phosphata"/>
    <property type="match status" value="1"/>
</dbReference>
<feature type="binding site" evidence="8">
    <location>
        <position position="656"/>
    </location>
    <ligand>
        <name>Mg(2+)</name>
        <dbReference type="ChEBI" id="CHEBI:18420"/>
    </ligand>
</feature>
<feature type="region of interest" description="Disordered" evidence="10">
    <location>
        <begin position="390"/>
        <end position="417"/>
    </location>
</feature>
<feature type="region of interest" description="Disordered" evidence="10">
    <location>
        <begin position="76"/>
        <end position="103"/>
    </location>
</feature>
<evidence type="ECO:0000256" key="1">
    <source>
        <dbReference type="ARBA" id="ARBA00010501"/>
    </source>
</evidence>
<sequence>TIYISLTFSQRLGNTETFRAKEEPEDQSFVAKRIKLCANDEEDQELVTTSSLDDDLVPPLQALHHHQNQLLNSPLADTKSNTISSSPSASSDSGHCSRASPDITSLTTANGALQPMASASGESPTDYHNHWAMCGNDVKVDSTLLSSHALSDSDCNIYSTGVADHLNSSYAELSPTHPTSYPYYDRIDSMQAAYQSTYSTGSAAAAFAANYYPQTNPYGVMSQSYNGSRSISSQCKTSSSAALAAQAAYLNPSPFSTTFNNSNSQTAQNAYCYGYPSTFSNTGANSQLQTNCQQSSALDYPYAGFGHSTGYSPYYNTGYGSYIPNTTSNVNTSPSPASALTLSSAANSSTPNATYQLTQLSQQTDQNLSHYHHIDDCPSPIKAEIHQNASTGGAKKGTKGSGRRGRRPPNPSPEPENNLERVFVWDLDETIILYLSLLTKLDTSHHDCKCIHCIGSQLELLIERFAKNHFFLNDLRNCEQEHVDDAAAEDNGQDLSNYNFQSDGFAEEYSQPAIGVIGLNPCPIRGNNDSCRKMAFRYRRIKEVYSQYRENVSDLLSGPEREKLYDIQREWDVYTEGRTLKALKCLQLINSRPKCMNVLVTSLPLVESLAKVLIFGVAPNFAIENMYSSVKTGKDHTFQRIVNKFGKKCTYVAIGDGLEEKSAAQKLDIPFWEVTCTHNLDQLYNALSWGHL</sequence>
<keyword evidence="4 8" id="KW-0460">Magnesium</keyword>
<protein>
    <recommendedName>
        <fullName evidence="9">Eyes absent homolog</fullName>
        <ecNumber evidence="9">3.1.3.48</ecNumber>
    </recommendedName>
</protein>
<evidence type="ECO:0000313" key="11">
    <source>
        <dbReference type="EMBL" id="CAD7625156.1"/>
    </source>
</evidence>
<feature type="compositionally biased region" description="Basic residues" evidence="10">
    <location>
        <begin position="396"/>
        <end position="407"/>
    </location>
</feature>
<organism evidence="11">
    <name type="scientific">Medioppia subpectinata</name>
    <dbReference type="NCBI Taxonomy" id="1979941"/>
    <lineage>
        <taxon>Eukaryota</taxon>
        <taxon>Metazoa</taxon>
        <taxon>Ecdysozoa</taxon>
        <taxon>Arthropoda</taxon>
        <taxon>Chelicerata</taxon>
        <taxon>Arachnida</taxon>
        <taxon>Acari</taxon>
        <taxon>Acariformes</taxon>
        <taxon>Sarcoptiformes</taxon>
        <taxon>Oribatida</taxon>
        <taxon>Brachypylina</taxon>
        <taxon>Oppioidea</taxon>
        <taxon>Oppiidae</taxon>
        <taxon>Medioppia</taxon>
    </lineage>
</organism>
<evidence type="ECO:0000256" key="9">
    <source>
        <dbReference type="RuleBase" id="RU362036"/>
    </source>
</evidence>
<dbReference type="GO" id="GO:0045739">
    <property type="term" value="P:positive regulation of DNA repair"/>
    <property type="evidence" value="ECO:0007669"/>
    <property type="project" value="TreeGrafter"/>
</dbReference>
<evidence type="ECO:0000256" key="5">
    <source>
        <dbReference type="ARBA" id="ARBA00022912"/>
    </source>
</evidence>
<dbReference type="GO" id="GO:0004725">
    <property type="term" value="F:protein tyrosine phosphatase activity"/>
    <property type="evidence" value="ECO:0007669"/>
    <property type="project" value="UniProtKB-EC"/>
</dbReference>
<keyword evidence="9" id="KW-0805">Transcription regulation</keyword>
<evidence type="ECO:0000256" key="8">
    <source>
        <dbReference type="PIRSR" id="PIRSR628472-2"/>
    </source>
</evidence>
<evidence type="ECO:0000256" key="3">
    <source>
        <dbReference type="ARBA" id="ARBA00022801"/>
    </source>
</evidence>
<dbReference type="GO" id="GO:2001240">
    <property type="term" value="P:negative regulation of extrinsic apoptotic signaling pathway in absence of ligand"/>
    <property type="evidence" value="ECO:0007669"/>
    <property type="project" value="TreeGrafter"/>
</dbReference>
<proteinExistence type="inferred from homology"/>
<feature type="non-terminal residue" evidence="11">
    <location>
        <position position="1"/>
    </location>
</feature>
<dbReference type="OrthoDB" id="167668at2759"/>
<dbReference type="EMBL" id="OC857427">
    <property type="protein sequence ID" value="CAD7625156.1"/>
    <property type="molecule type" value="Genomic_DNA"/>
</dbReference>
<evidence type="ECO:0000256" key="4">
    <source>
        <dbReference type="ARBA" id="ARBA00022842"/>
    </source>
</evidence>
<dbReference type="InterPro" id="IPR028472">
    <property type="entry name" value="EYA"/>
</dbReference>
<name>A0A7R9PY10_9ACAR</name>
<feature type="active site" description="Nucleophile" evidence="7">
    <location>
        <position position="426"/>
    </location>
</feature>
<dbReference type="GO" id="GO:0046872">
    <property type="term" value="F:metal ion binding"/>
    <property type="evidence" value="ECO:0007669"/>
    <property type="project" value="UniProtKB-KW"/>
</dbReference>
<evidence type="ECO:0000313" key="12">
    <source>
        <dbReference type="Proteomes" id="UP000759131"/>
    </source>
</evidence>
<accession>A0A7R9PY10</accession>
<feature type="active site" description="Proton donor" evidence="7">
    <location>
        <position position="428"/>
    </location>
</feature>
<feature type="compositionally biased region" description="Low complexity" evidence="10">
    <location>
        <begin position="76"/>
        <end position="97"/>
    </location>
</feature>
<reference evidence="11" key="1">
    <citation type="submission" date="2020-11" db="EMBL/GenBank/DDBJ databases">
        <authorList>
            <person name="Tran Van P."/>
        </authorList>
    </citation>
    <scope>NUCLEOTIDE SEQUENCE</scope>
</reference>
<dbReference type="GO" id="GO:0005634">
    <property type="term" value="C:nucleus"/>
    <property type="evidence" value="ECO:0007669"/>
    <property type="project" value="TreeGrafter"/>
</dbReference>
<comment type="similarity">
    <text evidence="1 9">Belongs to the HAD-like hydrolase superfamily. EYA family.</text>
</comment>
<dbReference type="InterPro" id="IPR006545">
    <property type="entry name" value="EYA_dom"/>
</dbReference>
<keyword evidence="5 9" id="KW-0904">Protein phosphatase</keyword>
<gene>
    <name evidence="11" type="ORF">OSB1V03_LOCUS5592</name>
</gene>
<dbReference type="PANTHER" id="PTHR10190:SF16">
    <property type="entry name" value="DEVELOPMENTAL PROTEIN EYES ABSENT"/>
    <property type="match status" value="1"/>
</dbReference>
<keyword evidence="2 8" id="KW-0479">Metal-binding</keyword>
<evidence type="ECO:0000256" key="2">
    <source>
        <dbReference type="ARBA" id="ARBA00022723"/>
    </source>
</evidence>
<dbReference type="Gene3D" id="3.40.50.12350">
    <property type="match status" value="1"/>
</dbReference>
<keyword evidence="3 9" id="KW-0378">Hydrolase</keyword>
<evidence type="ECO:0000256" key="10">
    <source>
        <dbReference type="SAM" id="MobiDB-lite"/>
    </source>
</evidence>
<feature type="binding site" evidence="8">
    <location>
        <position position="428"/>
    </location>
    <ligand>
        <name>Mg(2+)</name>
        <dbReference type="ChEBI" id="CHEBI:18420"/>
    </ligand>
</feature>